<reference evidence="1 2" key="1">
    <citation type="submission" date="2023-04" db="EMBL/GenBank/DDBJ databases">
        <title>Bacteroides pacosi sp. nov., isolated from the fecal material of an alpaca.</title>
        <authorList>
            <person name="Miller S."/>
            <person name="Hendry M."/>
            <person name="King J."/>
            <person name="Sankaranarayanan K."/>
            <person name="Lawson P.A."/>
        </authorList>
    </citation>
    <scope>NUCLEOTIDE SEQUENCE [LARGE SCALE GENOMIC DNA]</scope>
    <source>
        <strain evidence="1 2">A2-P53</strain>
    </source>
</reference>
<comment type="caution">
    <text evidence="1">The sequence shown here is derived from an EMBL/GenBank/DDBJ whole genome shotgun (WGS) entry which is preliminary data.</text>
</comment>
<dbReference type="RefSeq" id="WP_148364854.1">
    <property type="nucleotide sequence ID" value="NZ_JARZAK010000002.1"/>
</dbReference>
<sequence>MKTKITFFLFLSKKSSFFQLPEFQMVNLRSSGKDELERGSCSVFKISIEKEYFNMIKPEDKLHKQMQEYAETPAYFVCFSEEYALLGVSKASISY</sequence>
<organism evidence="1 2">
    <name type="scientific">Bacteroides vicugnae</name>
    <dbReference type="NCBI Taxonomy" id="3037989"/>
    <lineage>
        <taxon>Bacteria</taxon>
        <taxon>Pseudomonadati</taxon>
        <taxon>Bacteroidota</taxon>
        <taxon>Bacteroidia</taxon>
        <taxon>Bacteroidales</taxon>
        <taxon>Bacteroidaceae</taxon>
        <taxon>Bacteroides</taxon>
    </lineage>
</organism>
<evidence type="ECO:0000313" key="1">
    <source>
        <dbReference type="EMBL" id="MDY7257188.1"/>
    </source>
</evidence>
<protein>
    <submittedName>
        <fullName evidence="1">Uncharacterized protein</fullName>
    </submittedName>
</protein>
<accession>A0ABU5HLX5</accession>
<proteinExistence type="predicted"/>
<gene>
    <name evidence="1" type="ORF">QHG74_05600</name>
</gene>
<name>A0ABU5HLX5_9BACE</name>
<dbReference type="Proteomes" id="UP001292913">
    <property type="component" value="Unassembled WGS sequence"/>
</dbReference>
<keyword evidence="2" id="KW-1185">Reference proteome</keyword>
<dbReference type="EMBL" id="JARZAK010000002">
    <property type="protein sequence ID" value="MDY7257188.1"/>
    <property type="molecule type" value="Genomic_DNA"/>
</dbReference>
<evidence type="ECO:0000313" key="2">
    <source>
        <dbReference type="Proteomes" id="UP001292913"/>
    </source>
</evidence>